<proteinExistence type="predicted"/>
<gene>
    <name evidence="1" type="ORF">HMPREF1250_0183</name>
</gene>
<dbReference type="AlphaFoldDB" id="U7UJ71"/>
<comment type="caution">
    <text evidence="1">The sequence shown here is derived from an EMBL/GenBank/DDBJ whole genome shotgun (WGS) entry which is preliminary data.</text>
</comment>
<evidence type="ECO:0000313" key="1">
    <source>
        <dbReference type="EMBL" id="ERT59346.1"/>
    </source>
</evidence>
<dbReference type="Proteomes" id="UP000017090">
    <property type="component" value="Unassembled WGS sequence"/>
</dbReference>
<protein>
    <submittedName>
        <fullName evidence="1">Uncharacterized protein</fullName>
    </submittedName>
</protein>
<accession>U7UJ71</accession>
<keyword evidence="2" id="KW-1185">Reference proteome</keyword>
<dbReference type="PATRIC" id="fig|1111454.3.peg.1260"/>
<dbReference type="eggNOG" id="ENOG502ZK4W">
    <property type="taxonomic scope" value="Bacteria"/>
</dbReference>
<evidence type="ECO:0000313" key="2">
    <source>
        <dbReference type="Proteomes" id="UP000017090"/>
    </source>
</evidence>
<dbReference type="EMBL" id="AWXA01000036">
    <property type="protein sequence ID" value="ERT59346.1"/>
    <property type="molecule type" value="Genomic_DNA"/>
</dbReference>
<dbReference type="STRING" id="1111454.HMPREF1250_0183"/>
<reference evidence="1 2" key="1">
    <citation type="submission" date="2013-09" db="EMBL/GenBank/DDBJ databases">
        <authorList>
            <person name="Durkin A.S."/>
            <person name="Haft D.R."/>
            <person name="McCorrison J."/>
            <person name="Torralba M."/>
            <person name="Gillis M."/>
            <person name="Haft D.H."/>
            <person name="Methe B."/>
            <person name="Sutton G."/>
            <person name="Nelson K.E."/>
        </authorList>
    </citation>
    <scope>NUCLEOTIDE SEQUENCE [LARGE SCALE GENOMIC DNA]</scope>
    <source>
        <strain evidence="1 2">BV3C16-1</strain>
    </source>
</reference>
<name>U7UJ71_9FIRM</name>
<sequence length="53" mass="6237">MYKLLIRYVNQFGKDFPVLSVKDKSEYEICRIVRECCERNTVYTETPVTSLGT</sequence>
<organism evidence="1 2">
    <name type="scientific">Megasphaera vaginalis</name>
    <name type="common">ex Srinivasan et al. 2021</name>
    <dbReference type="NCBI Taxonomy" id="1111454"/>
    <lineage>
        <taxon>Bacteria</taxon>
        <taxon>Bacillati</taxon>
        <taxon>Bacillota</taxon>
        <taxon>Negativicutes</taxon>
        <taxon>Veillonellales</taxon>
        <taxon>Veillonellaceae</taxon>
        <taxon>Megasphaera</taxon>
    </lineage>
</organism>